<dbReference type="EMBL" id="JACHNC010000001">
    <property type="protein sequence ID" value="MBB4753000.1"/>
    <property type="molecule type" value="Genomic_DNA"/>
</dbReference>
<accession>A0A7W7MKF0</accession>
<dbReference type="RefSeq" id="WP_188124747.1">
    <property type="nucleotide sequence ID" value="NZ_BOMP01000034.1"/>
</dbReference>
<dbReference type="AlphaFoldDB" id="A0A7W7MKF0"/>
<organism evidence="1 2">
    <name type="scientific">Actinoplanes lobatus</name>
    <dbReference type="NCBI Taxonomy" id="113568"/>
    <lineage>
        <taxon>Bacteria</taxon>
        <taxon>Bacillati</taxon>
        <taxon>Actinomycetota</taxon>
        <taxon>Actinomycetes</taxon>
        <taxon>Micromonosporales</taxon>
        <taxon>Micromonosporaceae</taxon>
        <taxon>Actinoplanes</taxon>
    </lineage>
</organism>
<sequence>MSDFLSRTLSRVPAGFDLPEPLRLLFEWVGRQGFVVTGRDGDLYGSISRDAWVGTRVELRGFTADQTASYVASWFGTTTGDPGARLWPFAQTGGEGSMAALWRDDDGRTRIVHLGSGSGSMMTCVLADNGLDFLRLLAIGYRAICWNAEFGAPPQPAGEDHEIVNAPYRDWLRRTFGEQVTIPETALEVVPEPAEMGDPGTRDPFCRWVDTVLDTE</sequence>
<protein>
    <recommendedName>
        <fullName evidence="3">SMI1/KNR4 family protein</fullName>
    </recommendedName>
</protein>
<dbReference type="Proteomes" id="UP000590511">
    <property type="component" value="Unassembled WGS sequence"/>
</dbReference>
<evidence type="ECO:0008006" key="3">
    <source>
        <dbReference type="Google" id="ProtNLM"/>
    </source>
</evidence>
<evidence type="ECO:0000313" key="2">
    <source>
        <dbReference type="Proteomes" id="UP000590511"/>
    </source>
</evidence>
<proteinExistence type="predicted"/>
<name>A0A7W7MKF0_9ACTN</name>
<comment type="caution">
    <text evidence="1">The sequence shown here is derived from an EMBL/GenBank/DDBJ whole genome shotgun (WGS) entry which is preliminary data.</text>
</comment>
<evidence type="ECO:0000313" key="1">
    <source>
        <dbReference type="EMBL" id="MBB4753000.1"/>
    </source>
</evidence>
<gene>
    <name evidence="1" type="ORF">BJ964_007161</name>
</gene>
<reference evidence="1 2" key="1">
    <citation type="submission" date="2020-08" db="EMBL/GenBank/DDBJ databases">
        <title>Sequencing the genomes of 1000 actinobacteria strains.</title>
        <authorList>
            <person name="Klenk H.-P."/>
        </authorList>
    </citation>
    <scope>NUCLEOTIDE SEQUENCE [LARGE SCALE GENOMIC DNA]</scope>
    <source>
        <strain evidence="1 2">DSM 43150</strain>
    </source>
</reference>